<protein>
    <submittedName>
        <fullName evidence="8">TVP38/TMEM64 family inner membrane protein YdjZ</fullName>
    </submittedName>
</protein>
<keyword evidence="4 6" id="KW-1133">Transmembrane helix</keyword>
<evidence type="ECO:0000313" key="8">
    <source>
        <dbReference type="EMBL" id="MPL60489.1"/>
    </source>
</evidence>
<evidence type="ECO:0000256" key="2">
    <source>
        <dbReference type="ARBA" id="ARBA00022475"/>
    </source>
</evidence>
<proteinExistence type="predicted"/>
<dbReference type="GO" id="GO:0005886">
    <property type="term" value="C:plasma membrane"/>
    <property type="evidence" value="ECO:0007669"/>
    <property type="project" value="UniProtKB-SubCell"/>
</dbReference>
<keyword evidence="5 6" id="KW-0472">Membrane</keyword>
<feature type="domain" description="VTT" evidence="7">
    <location>
        <begin position="77"/>
        <end position="194"/>
    </location>
</feature>
<feature type="transmembrane region" description="Helical" evidence="6">
    <location>
        <begin position="137"/>
        <end position="157"/>
    </location>
</feature>
<accession>A0A644T128</accession>
<dbReference type="AlphaFoldDB" id="A0A644T128"/>
<feature type="transmembrane region" description="Helical" evidence="6">
    <location>
        <begin position="199"/>
        <end position="220"/>
    </location>
</feature>
<dbReference type="Pfam" id="PF09335">
    <property type="entry name" value="VTT_dom"/>
    <property type="match status" value="1"/>
</dbReference>
<evidence type="ECO:0000259" key="7">
    <source>
        <dbReference type="Pfam" id="PF09335"/>
    </source>
</evidence>
<reference evidence="8" key="1">
    <citation type="submission" date="2019-08" db="EMBL/GenBank/DDBJ databases">
        <authorList>
            <person name="Kucharzyk K."/>
            <person name="Murdoch R.W."/>
            <person name="Higgins S."/>
            <person name="Loffler F."/>
        </authorList>
    </citation>
    <scope>NUCLEOTIDE SEQUENCE</scope>
</reference>
<keyword evidence="3 6" id="KW-0812">Transmembrane</keyword>
<evidence type="ECO:0000256" key="4">
    <source>
        <dbReference type="ARBA" id="ARBA00022989"/>
    </source>
</evidence>
<dbReference type="InterPro" id="IPR032816">
    <property type="entry name" value="VTT_dom"/>
</dbReference>
<evidence type="ECO:0000256" key="5">
    <source>
        <dbReference type="ARBA" id="ARBA00023136"/>
    </source>
</evidence>
<comment type="caution">
    <text evidence="8">The sequence shown here is derived from an EMBL/GenBank/DDBJ whole genome shotgun (WGS) entry which is preliminary data.</text>
</comment>
<dbReference type="PANTHER" id="PTHR12677">
    <property type="entry name" value="GOLGI APPARATUS MEMBRANE PROTEIN TVP38-RELATED"/>
    <property type="match status" value="1"/>
</dbReference>
<dbReference type="InterPro" id="IPR015414">
    <property type="entry name" value="TMEM64"/>
</dbReference>
<feature type="transmembrane region" description="Helical" evidence="6">
    <location>
        <begin position="94"/>
        <end position="117"/>
    </location>
</feature>
<organism evidence="8">
    <name type="scientific">bioreactor metagenome</name>
    <dbReference type="NCBI Taxonomy" id="1076179"/>
    <lineage>
        <taxon>unclassified sequences</taxon>
        <taxon>metagenomes</taxon>
        <taxon>ecological metagenomes</taxon>
    </lineage>
</organism>
<evidence type="ECO:0000256" key="1">
    <source>
        <dbReference type="ARBA" id="ARBA00004651"/>
    </source>
</evidence>
<dbReference type="PANTHER" id="PTHR12677:SF59">
    <property type="entry name" value="GOLGI APPARATUS MEMBRANE PROTEIN TVP38-RELATED"/>
    <property type="match status" value="1"/>
</dbReference>
<comment type="subcellular location">
    <subcellularLocation>
        <location evidence="1">Cell membrane</location>
        <topology evidence="1">Multi-pass membrane protein</topology>
    </subcellularLocation>
</comment>
<sequence>MAEPSTKKIYLIKLSVLLLAALACFSCPGLKEFVISSASYLQNHDFENLREFILSYGLWAPLTSIAIMTLQSLVPLVPGLIITMTNAWIFGWQYGAFYSWVGAFLGAMIDFGIARWYGRPIAEKLVNPKYLSITDSFFIKHGIMTVFITRLTPIIPFKVISYGAGLTALAISQFAFATGIGQIPAIILYSFFGQTLTKSLHMIVAVTLLLVGIGLGAFYCRNLIERRFIK</sequence>
<dbReference type="PROSITE" id="PS51257">
    <property type="entry name" value="PROKAR_LIPOPROTEIN"/>
    <property type="match status" value="1"/>
</dbReference>
<feature type="transmembrane region" description="Helical" evidence="6">
    <location>
        <begin position="169"/>
        <end position="193"/>
    </location>
</feature>
<keyword evidence="2" id="KW-1003">Cell membrane</keyword>
<evidence type="ECO:0000256" key="3">
    <source>
        <dbReference type="ARBA" id="ARBA00022692"/>
    </source>
</evidence>
<gene>
    <name evidence="8" type="primary">ydjZ_1</name>
    <name evidence="8" type="ORF">SDC9_06050</name>
</gene>
<feature type="transmembrane region" description="Helical" evidence="6">
    <location>
        <begin position="53"/>
        <end position="82"/>
    </location>
</feature>
<evidence type="ECO:0000256" key="6">
    <source>
        <dbReference type="SAM" id="Phobius"/>
    </source>
</evidence>
<dbReference type="EMBL" id="VSSQ01000012">
    <property type="protein sequence ID" value="MPL60489.1"/>
    <property type="molecule type" value="Genomic_DNA"/>
</dbReference>
<name>A0A644T128_9ZZZZ</name>